<protein>
    <submittedName>
        <fullName evidence="1">Uncharacterized protein</fullName>
    </submittedName>
</protein>
<gene>
    <name evidence="1" type="ORF">JG688_00014746</name>
</gene>
<organism evidence="1 2">
    <name type="scientific">Phytophthora aleatoria</name>
    <dbReference type="NCBI Taxonomy" id="2496075"/>
    <lineage>
        <taxon>Eukaryota</taxon>
        <taxon>Sar</taxon>
        <taxon>Stramenopiles</taxon>
        <taxon>Oomycota</taxon>
        <taxon>Peronosporomycetes</taxon>
        <taxon>Peronosporales</taxon>
        <taxon>Peronosporaceae</taxon>
        <taxon>Phytophthora</taxon>
    </lineage>
</organism>
<keyword evidence="2" id="KW-1185">Reference proteome</keyword>
<evidence type="ECO:0000313" key="1">
    <source>
        <dbReference type="EMBL" id="KAG6949176.1"/>
    </source>
</evidence>
<sequence length="103" mass="11559">MGEVPNEKGVRAFSLFPVSTTYTSAHIKINGSTLAGIYSRIKELVKGYCWNLSGVSLSAKSFKENRWMVMRKAIDIARVSSLQDRVRETDGGREMQTRQSLLC</sequence>
<accession>A0A8J5M344</accession>
<dbReference type="Proteomes" id="UP000709295">
    <property type="component" value="Unassembled WGS sequence"/>
</dbReference>
<name>A0A8J5M344_9STRA</name>
<evidence type="ECO:0000313" key="2">
    <source>
        <dbReference type="Proteomes" id="UP000709295"/>
    </source>
</evidence>
<proteinExistence type="predicted"/>
<dbReference type="EMBL" id="JAENGY010001459">
    <property type="protein sequence ID" value="KAG6949176.1"/>
    <property type="molecule type" value="Genomic_DNA"/>
</dbReference>
<reference evidence="1" key="1">
    <citation type="submission" date="2021-01" db="EMBL/GenBank/DDBJ databases">
        <title>Phytophthora aleatoria, a newly-described species from Pinus radiata is distinct from Phytophthora cactorum isolates based on comparative genomics.</title>
        <authorList>
            <person name="Mcdougal R."/>
            <person name="Panda P."/>
            <person name="Williams N."/>
            <person name="Studholme D.J."/>
        </authorList>
    </citation>
    <scope>NUCLEOTIDE SEQUENCE</scope>
    <source>
        <strain evidence="1">NZFS 4037</strain>
    </source>
</reference>
<comment type="caution">
    <text evidence="1">The sequence shown here is derived from an EMBL/GenBank/DDBJ whole genome shotgun (WGS) entry which is preliminary data.</text>
</comment>
<dbReference type="AlphaFoldDB" id="A0A8J5M344"/>